<dbReference type="Pfam" id="PF22617">
    <property type="entry name" value="HCS_D2"/>
    <property type="match status" value="1"/>
</dbReference>
<evidence type="ECO:0000256" key="8">
    <source>
        <dbReference type="ARBA" id="ARBA00029993"/>
    </source>
</evidence>
<dbReference type="EMBL" id="WUUU01000069">
    <property type="protein sequence ID" value="MXR20888.1"/>
    <property type="molecule type" value="Genomic_DNA"/>
</dbReference>
<dbReference type="InterPro" id="IPR013785">
    <property type="entry name" value="Aldolase_TIM"/>
</dbReference>
<dbReference type="GO" id="GO:0009098">
    <property type="term" value="P:L-leucine biosynthetic process"/>
    <property type="evidence" value="ECO:0007669"/>
    <property type="project" value="UniProtKB-KW"/>
</dbReference>
<keyword evidence="7" id="KW-0100">Branched-chain amino acid biosynthesis</keyword>
<dbReference type="PROSITE" id="PS50991">
    <property type="entry name" value="PYR_CT"/>
    <property type="match status" value="1"/>
</dbReference>
<evidence type="ECO:0000256" key="7">
    <source>
        <dbReference type="ARBA" id="ARBA00023304"/>
    </source>
</evidence>
<comment type="pathway">
    <text evidence="2">Amino-acid biosynthesis; L-leucine biosynthesis; L-leucine from 3-methyl-2-oxobutanoate: step 1/4.</text>
</comment>
<dbReference type="FunFam" id="1.10.238.260:FF:000001">
    <property type="entry name" value="2-isopropylmalate synthase"/>
    <property type="match status" value="1"/>
</dbReference>
<gene>
    <name evidence="12" type="ORF">GRX66_09825</name>
</gene>
<evidence type="ECO:0000313" key="13">
    <source>
        <dbReference type="Proteomes" id="UP000471521"/>
    </source>
</evidence>
<dbReference type="EC" id="2.3.3.13" evidence="3"/>
<evidence type="ECO:0000256" key="3">
    <source>
        <dbReference type="ARBA" id="ARBA00012973"/>
    </source>
</evidence>
<evidence type="ECO:0000259" key="11">
    <source>
        <dbReference type="PROSITE" id="PS50991"/>
    </source>
</evidence>
<dbReference type="SUPFAM" id="SSF51569">
    <property type="entry name" value="Aldolase"/>
    <property type="match status" value="1"/>
</dbReference>
<dbReference type="RefSeq" id="WP_325064042.1">
    <property type="nucleotide sequence ID" value="NZ_WUUU01000069.1"/>
</dbReference>
<feature type="domain" description="Pyruvate carboxyltransferase" evidence="11">
    <location>
        <begin position="22"/>
        <end position="272"/>
    </location>
</feature>
<dbReference type="InterPro" id="IPR002034">
    <property type="entry name" value="AIPM/Hcit_synth_CS"/>
</dbReference>
<dbReference type="CDD" id="cd07940">
    <property type="entry name" value="DRE_TIM_IPMS"/>
    <property type="match status" value="1"/>
</dbReference>
<evidence type="ECO:0000256" key="2">
    <source>
        <dbReference type="ARBA" id="ARBA00004689"/>
    </source>
</evidence>
<comment type="function">
    <text evidence="1">Catalyzes the condensation of the acetyl group of acetyl-CoA with 3-methyl-2-oxobutanoate (2-oxoisovalerate) to form 3-carboxy-3-hydroxy-4-methylpentanoate (2-isopropylmalate).</text>
</comment>
<dbReference type="PANTHER" id="PTHR10277:SF9">
    <property type="entry name" value="2-ISOPROPYLMALATE SYNTHASE 1, CHLOROPLASTIC-RELATED"/>
    <property type="match status" value="1"/>
</dbReference>
<evidence type="ECO:0000256" key="10">
    <source>
        <dbReference type="RuleBase" id="RU003523"/>
    </source>
</evidence>
<dbReference type="AlphaFoldDB" id="A0A6B0SGZ2"/>
<keyword evidence="13" id="KW-1185">Reference proteome</keyword>
<dbReference type="Pfam" id="PF00682">
    <property type="entry name" value="HMGL-like"/>
    <property type="match status" value="1"/>
</dbReference>
<protein>
    <recommendedName>
        <fullName evidence="9">Probable 2-isopropylmalate synthase</fullName>
        <ecNumber evidence="3">2.3.3.13</ecNumber>
    </recommendedName>
    <alternativeName>
        <fullName evidence="8">Alpha-IPM synthase</fullName>
    </alternativeName>
</protein>
<comment type="similarity">
    <text evidence="10">Belongs to the alpha-IPM synthase/homocitrate synthase family.</text>
</comment>
<reference evidence="12 13" key="1">
    <citation type="submission" date="2019-12" db="EMBL/GenBank/DDBJ databases">
        <title>Isolation and characterization of three novel carbon monoxide-oxidizing members of Halobacteria from salione crusts and soils.</title>
        <authorList>
            <person name="Myers M.R."/>
            <person name="King G.M."/>
        </authorList>
    </citation>
    <scope>NUCLEOTIDE SEQUENCE [LARGE SCALE GENOMIC DNA]</scope>
    <source>
        <strain evidence="12 13">PCN9</strain>
    </source>
</reference>
<accession>A0A6B0SGZ2</accession>
<keyword evidence="6 10" id="KW-0808">Transferase</keyword>
<proteinExistence type="inferred from homology"/>
<dbReference type="Gene3D" id="3.20.20.70">
    <property type="entry name" value="Aldolase class I"/>
    <property type="match status" value="1"/>
</dbReference>
<dbReference type="PROSITE" id="PS00816">
    <property type="entry name" value="AIPM_HOMOCIT_SYNTH_2"/>
    <property type="match status" value="1"/>
</dbReference>
<dbReference type="GO" id="GO:0003852">
    <property type="term" value="F:2-isopropylmalate synthase activity"/>
    <property type="evidence" value="ECO:0007669"/>
    <property type="project" value="UniProtKB-EC"/>
</dbReference>
<keyword evidence="5" id="KW-0028">Amino-acid biosynthesis</keyword>
<dbReference type="PROSITE" id="PS00815">
    <property type="entry name" value="AIPM_HOMOCIT_SYNTH_1"/>
    <property type="match status" value="1"/>
</dbReference>
<dbReference type="FunFam" id="3.20.20.70:FF:000010">
    <property type="entry name" value="2-isopropylmalate synthase"/>
    <property type="match status" value="1"/>
</dbReference>
<keyword evidence="4" id="KW-0432">Leucine biosynthesis</keyword>
<comment type="caution">
    <text evidence="12">The sequence shown here is derived from an EMBL/GenBank/DDBJ whole genome shotgun (WGS) entry which is preliminary data.</text>
</comment>
<dbReference type="InterPro" id="IPR000891">
    <property type="entry name" value="PYR_CT"/>
</dbReference>
<evidence type="ECO:0000313" key="12">
    <source>
        <dbReference type="EMBL" id="MXR20888.1"/>
    </source>
</evidence>
<dbReference type="Gene3D" id="1.10.238.260">
    <property type="match status" value="1"/>
</dbReference>
<name>A0A6B0SGZ2_9EURY</name>
<evidence type="ECO:0000256" key="1">
    <source>
        <dbReference type="ARBA" id="ARBA00003715"/>
    </source>
</evidence>
<evidence type="ECO:0000256" key="5">
    <source>
        <dbReference type="ARBA" id="ARBA00022605"/>
    </source>
</evidence>
<evidence type="ECO:0000256" key="4">
    <source>
        <dbReference type="ARBA" id="ARBA00022430"/>
    </source>
</evidence>
<dbReference type="InterPro" id="IPR050073">
    <property type="entry name" value="2-IPM_HCS-like"/>
</dbReference>
<sequence length="399" mass="42739">MQVRGNGFFEGTLAQRNEFETVRIFDTTLRDGEQTPRTSFSYEDKRRIAAALDDANVDVIEAGFPANSEQEADAVADIAESCTATVCGLARVVESDVETAVNAGVDMVHVFASTSDVQIEDSMHSTREQVVERSVDAVEQAKAADVEVMFSPMDATRTDPDYLAEIVEAVDDVDVDWINIPDTCGVATPRRFGELVEFVSEHTDARIDVHTHDDFGLATANALAGVEDGAHQVQVSVNGIGERAGNAAFEEVVMAAESLYGADTGIETTAIKEISDLVSDRSSVPVPVNKPVVGANAFAHESGIHAAGVIENSETFEPGVMTPQMVGAQREVVLGKHSGTHAVRQHLVDEGFDPTEQEVRAVTKKVKAHAADDEVVTKSVLRAFAGEVGVERERGEVTA</sequence>
<evidence type="ECO:0000256" key="6">
    <source>
        <dbReference type="ARBA" id="ARBA00022679"/>
    </source>
</evidence>
<evidence type="ECO:0000256" key="9">
    <source>
        <dbReference type="ARBA" id="ARBA00069691"/>
    </source>
</evidence>
<organism evidence="12 13">
    <name type="scientific">Halobacterium bonnevillei</name>
    <dbReference type="NCBI Taxonomy" id="2692200"/>
    <lineage>
        <taxon>Archaea</taxon>
        <taxon>Methanobacteriati</taxon>
        <taxon>Methanobacteriota</taxon>
        <taxon>Stenosarchaea group</taxon>
        <taxon>Halobacteria</taxon>
        <taxon>Halobacteriales</taxon>
        <taxon>Halobacteriaceae</taxon>
        <taxon>Halobacterium</taxon>
    </lineage>
</organism>
<dbReference type="InterPro" id="IPR054691">
    <property type="entry name" value="LeuA/HCS_post-cat"/>
</dbReference>
<dbReference type="PANTHER" id="PTHR10277">
    <property type="entry name" value="HOMOCITRATE SYNTHASE-RELATED"/>
    <property type="match status" value="1"/>
</dbReference>
<dbReference type="Proteomes" id="UP000471521">
    <property type="component" value="Unassembled WGS sequence"/>
</dbReference>